<organism evidence="2 3">
    <name type="scientific">Leucocoprinus birnbaumii</name>
    <dbReference type="NCBI Taxonomy" id="56174"/>
    <lineage>
        <taxon>Eukaryota</taxon>
        <taxon>Fungi</taxon>
        <taxon>Dikarya</taxon>
        <taxon>Basidiomycota</taxon>
        <taxon>Agaricomycotina</taxon>
        <taxon>Agaricomycetes</taxon>
        <taxon>Agaricomycetidae</taxon>
        <taxon>Agaricales</taxon>
        <taxon>Agaricineae</taxon>
        <taxon>Agaricaceae</taxon>
        <taxon>Leucocoprinus</taxon>
    </lineage>
</organism>
<gene>
    <name evidence="2" type="ORF">NP233_g220</name>
</gene>
<accession>A0AAD5W733</accession>
<keyword evidence="3" id="KW-1185">Reference proteome</keyword>
<sequence length="560" mass="64188">MVINSDYEEGIVQSAFDLPIENEAKMSSRLLRDHEIDCVSTELDQVKCEMSSLKNKRARLRSRLNQLRAPTSSLPPETLSLIFQYACQLPDAIGDGDPHLPIILGGVSTHWREVAWSTSLLWTALAIEARHAQYASASTLSLLRLYLDNIGHRLLSLRILIPEEAEDGDDDTEWGQDDIGISEVVGLLFQNRTKIRKLFCDFMWPRWWDGIASHFNKTGSLGTAVFPNLEYIHLGVEDTPDLSWPTEDHGLKIQLAPRLTCVSLIRNAPPLPIPLGQLTRLILECLPIDQCMTLLKDCPNLTDYYCRKPGFPAELVPFLDEPLVLKHMKCFGWTFGDHDWDQLLLTRVHFPAILLFRLQEDYEDYVGHVSSELDLAHELFWPKLTTLQVVERVPNHFPFTDKFYFTECLPDSLKELHLFDVKAEESLQLFRLLTWDRSDKKNILPRLASLTLGGKYVDKIYLSSITGEALLDMLRSRHEGSEAKWKTHTRLGRLNLRCTRRCSTIDESEKWRCRFAEWQRAGLQELVDEGLELVTTDSEGVEVVWKKSASRSTFIPDVDT</sequence>
<evidence type="ECO:0000256" key="1">
    <source>
        <dbReference type="SAM" id="Coils"/>
    </source>
</evidence>
<feature type="coiled-coil region" evidence="1">
    <location>
        <begin position="36"/>
        <end position="63"/>
    </location>
</feature>
<reference evidence="2" key="1">
    <citation type="submission" date="2022-07" db="EMBL/GenBank/DDBJ databases">
        <title>Genome Sequence of Leucocoprinus birnbaumii.</title>
        <authorList>
            <person name="Buettner E."/>
        </authorList>
    </citation>
    <scope>NUCLEOTIDE SEQUENCE</scope>
    <source>
        <strain evidence="2">VT141</strain>
    </source>
</reference>
<dbReference type="Proteomes" id="UP001213000">
    <property type="component" value="Unassembled WGS sequence"/>
</dbReference>
<evidence type="ECO:0008006" key="4">
    <source>
        <dbReference type="Google" id="ProtNLM"/>
    </source>
</evidence>
<evidence type="ECO:0000313" key="2">
    <source>
        <dbReference type="EMBL" id="KAJ3576783.1"/>
    </source>
</evidence>
<dbReference type="EMBL" id="JANIEX010000005">
    <property type="protein sequence ID" value="KAJ3576783.1"/>
    <property type="molecule type" value="Genomic_DNA"/>
</dbReference>
<protein>
    <recommendedName>
        <fullName evidence="4">F-box domain-containing protein</fullName>
    </recommendedName>
</protein>
<name>A0AAD5W733_9AGAR</name>
<comment type="caution">
    <text evidence="2">The sequence shown here is derived from an EMBL/GenBank/DDBJ whole genome shotgun (WGS) entry which is preliminary data.</text>
</comment>
<proteinExistence type="predicted"/>
<evidence type="ECO:0000313" key="3">
    <source>
        <dbReference type="Proteomes" id="UP001213000"/>
    </source>
</evidence>
<dbReference type="AlphaFoldDB" id="A0AAD5W733"/>
<keyword evidence="1" id="KW-0175">Coiled coil</keyword>